<proteinExistence type="predicted"/>
<keyword evidence="2" id="KW-1185">Reference proteome</keyword>
<dbReference type="Proteomes" id="UP000297734">
    <property type="component" value="Unassembled WGS sequence"/>
</dbReference>
<dbReference type="RefSeq" id="WP_135309199.1">
    <property type="nucleotide sequence ID" value="NZ_QUZT01000029.1"/>
</dbReference>
<reference evidence="1 2" key="1">
    <citation type="journal article" date="2019" name="Syst. Appl. Microbiol.">
        <title>New species of pathogenic Pseudomonas isolated from citrus in Tunisia: Proposal of Pseudomonas kairouanensis sp. nov. and Pseudomonas nabeulensis sp. nov.</title>
        <authorList>
            <person name="Oueslati M."/>
            <person name="Mulet M."/>
            <person name="Gomila M."/>
            <person name="Berge O."/>
            <person name="Hajlaoui M.R."/>
            <person name="Lalucat J."/>
            <person name="Sadfi-Zouaoui N."/>
            <person name="Garcia-Valdes E."/>
        </authorList>
    </citation>
    <scope>NUCLEOTIDE SEQUENCE [LARGE SCALE GENOMIC DNA]</scope>
    <source>
        <strain evidence="1 2">E10B</strain>
    </source>
</reference>
<gene>
    <name evidence="1" type="ORF">DYL61_16495</name>
</gene>
<dbReference type="AlphaFoldDB" id="A0A4Z0B318"/>
<name>A0A4Z0B318_9PSED</name>
<comment type="caution">
    <text evidence="1">The sequence shown here is derived from an EMBL/GenBank/DDBJ whole genome shotgun (WGS) entry which is preliminary data.</text>
</comment>
<sequence length="111" mass="12014">MSHPKNTTGSPVAQDTLTTEVDFCNTPISNTGVQMLQVVAGLESRDAIQKARTLASGLGQICRHMHDGLNYGEMVYCDGMETLEFVADSISALLWSVQKGLPSEIAEREQA</sequence>
<organism evidence="1 2">
    <name type="scientific">Pseudomonas nabeulensis</name>
    <dbReference type="NCBI Taxonomy" id="2293833"/>
    <lineage>
        <taxon>Bacteria</taxon>
        <taxon>Pseudomonadati</taxon>
        <taxon>Pseudomonadota</taxon>
        <taxon>Gammaproteobacteria</taxon>
        <taxon>Pseudomonadales</taxon>
        <taxon>Pseudomonadaceae</taxon>
        <taxon>Pseudomonas</taxon>
    </lineage>
</organism>
<protein>
    <recommendedName>
        <fullName evidence="3">DUF3077 domain-containing protein</fullName>
    </recommendedName>
</protein>
<evidence type="ECO:0000313" key="2">
    <source>
        <dbReference type="Proteomes" id="UP000297734"/>
    </source>
</evidence>
<dbReference type="OrthoDB" id="6890821at2"/>
<accession>A0A4Z0B318</accession>
<evidence type="ECO:0000313" key="1">
    <source>
        <dbReference type="EMBL" id="TFY92993.1"/>
    </source>
</evidence>
<dbReference type="EMBL" id="QUZT01000029">
    <property type="protein sequence ID" value="TFY92993.1"/>
    <property type="molecule type" value="Genomic_DNA"/>
</dbReference>
<evidence type="ECO:0008006" key="3">
    <source>
        <dbReference type="Google" id="ProtNLM"/>
    </source>
</evidence>